<protein>
    <submittedName>
        <fullName evidence="1">Uncharacterized protein</fullName>
    </submittedName>
</protein>
<organism evidence="1 2">
    <name type="scientific">Podospora fimiseda</name>
    <dbReference type="NCBI Taxonomy" id="252190"/>
    <lineage>
        <taxon>Eukaryota</taxon>
        <taxon>Fungi</taxon>
        <taxon>Dikarya</taxon>
        <taxon>Ascomycota</taxon>
        <taxon>Pezizomycotina</taxon>
        <taxon>Sordariomycetes</taxon>
        <taxon>Sordariomycetidae</taxon>
        <taxon>Sordariales</taxon>
        <taxon>Podosporaceae</taxon>
        <taxon>Podospora</taxon>
    </lineage>
</organism>
<dbReference type="EMBL" id="MU865689">
    <property type="protein sequence ID" value="KAK4220612.1"/>
    <property type="molecule type" value="Genomic_DNA"/>
</dbReference>
<gene>
    <name evidence="1" type="ORF">QBC38DRAFT_493877</name>
</gene>
<dbReference type="AlphaFoldDB" id="A0AAN7BER0"/>
<keyword evidence="2" id="KW-1185">Reference proteome</keyword>
<reference evidence="1" key="1">
    <citation type="journal article" date="2023" name="Mol. Phylogenet. Evol.">
        <title>Genome-scale phylogeny and comparative genomics of the fungal order Sordariales.</title>
        <authorList>
            <person name="Hensen N."/>
            <person name="Bonometti L."/>
            <person name="Westerberg I."/>
            <person name="Brannstrom I.O."/>
            <person name="Guillou S."/>
            <person name="Cros-Aarteil S."/>
            <person name="Calhoun S."/>
            <person name="Haridas S."/>
            <person name="Kuo A."/>
            <person name="Mondo S."/>
            <person name="Pangilinan J."/>
            <person name="Riley R."/>
            <person name="LaButti K."/>
            <person name="Andreopoulos B."/>
            <person name="Lipzen A."/>
            <person name="Chen C."/>
            <person name="Yan M."/>
            <person name="Daum C."/>
            <person name="Ng V."/>
            <person name="Clum A."/>
            <person name="Steindorff A."/>
            <person name="Ohm R.A."/>
            <person name="Martin F."/>
            <person name="Silar P."/>
            <person name="Natvig D.O."/>
            <person name="Lalanne C."/>
            <person name="Gautier V."/>
            <person name="Ament-Velasquez S.L."/>
            <person name="Kruys A."/>
            <person name="Hutchinson M.I."/>
            <person name="Powell A.J."/>
            <person name="Barry K."/>
            <person name="Miller A.N."/>
            <person name="Grigoriev I.V."/>
            <person name="Debuchy R."/>
            <person name="Gladieux P."/>
            <person name="Hiltunen Thoren M."/>
            <person name="Johannesson H."/>
        </authorList>
    </citation>
    <scope>NUCLEOTIDE SEQUENCE</scope>
    <source>
        <strain evidence="1">CBS 990.96</strain>
    </source>
</reference>
<comment type="caution">
    <text evidence="1">The sequence shown here is derived from an EMBL/GenBank/DDBJ whole genome shotgun (WGS) entry which is preliminary data.</text>
</comment>
<name>A0AAN7BER0_9PEZI</name>
<dbReference type="Proteomes" id="UP001301958">
    <property type="component" value="Unassembled WGS sequence"/>
</dbReference>
<proteinExistence type="predicted"/>
<sequence>MRHVYSSATNVIARIGEETRPGDKRAVDFVREMSQKIVPWLELPSERRRDLPPDIRVWLRSSTRRGAFETGWLNLQAVISRPWFSRMLVIQEVVMGKEVIVHCGPHQLDWMLLLFCSAFIIQHGTWIVSCAARNSAHHHPEKFKIIQQHFEELCSAARNVYKIGSLFSNKALYSQSHPDVTWKGLITRSDHKTIADLLGFFRTFKAMLQPAPGVDTDCKAVRQRVA</sequence>
<evidence type="ECO:0000313" key="2">
    <source>
        <dbReference type="Proteomes" id="UP001301958"/>
    </source>
</evidence>
<accession>A0AAN7BER0</accession>
<evidence type="ECO:0000313" key="1">
    <source>
        <dbReference type="EMBL" id="KAK4220612.1"/>
    </source>
</evidence>
<dbReference type="PANTHER" id="PTHR24148">
    <property type="entry name" value="ANKYRIN REPEAT DOMAIN-CONTAINING PROTEIN 39 HOMOLOG-RELATED"/>
    <property type="match status" value="1"/>
</dbReference>
<dbReference type="InterPro" id="IPR052895">
    <property type="entry name" value="HetReg/Transcr_Mod"/>
</dbReference>
<reference evidence="1" key="2">
    <citation type="submission" date="2023-05" db="EMBL/GenBank/DDBJ databases">
        <authorList>
            <consortium name="Lawrence Berkeley National Laboratory"/>
            <person name="Steindorff A."/>
            <person name="Hensen N."/>
            <person name="Bonometti L."/>
            <person name="Westerberg I."/>
            <person name="Brannstrom I.O."/>
            <person name="Guillou S."/>
            <person name="Cros-Aarteil S."/>
            <person name="Calhoun S."/>
            <person name="Haridas S."/>
            <person name="Kuo A."/>
            <person name="Mondo S."/>
            <person name="Pangilinan J."/>
            <person name="Riley R."/>
            <person name="Labutti K."/>
            <person name="Andreopoulos B."/>
            <person name="Lipzen A."/>
            <person name="Chen C."/>
            <person name="Yanf M."/>
            <person name="Daum C."/>
            <person name="Ng V."/>
            <person name="Clum A."/>
            <person name="Ohm R."/>
            <person name="Martin F."/>
            <person name="Silar P."/>
            <person name="Natvig D."/>
            <person name="Lalanne C."/>
            <person name="Gautier V."/>
            <person name="Ament-Velasquez S.L."/>
            <person name="Kruys A."/>
            <person name="Hutchinson M.I."/>
            <person name="Powell A.J."/>
            <person name="Barry K."/>
            <person name="Miller A.N."/>
            <person name="Grigoriev I.V."/>
            <person name="Debuchy R."/>
            <person name="Gladieux P."/>
            <person name="Thoren M.H."/>
            <person name="Johannesson H."/>
        </authorList>
    </citation>
    <scope>NUCLEOTIDE SEQUENCE</scope>
    <source>
        <strain evidence="1">CBS 990.96</strain>
    </source>
</reference>
<dbReference type="PANTHER" id="PTHR24148:SF64">
    <property type="entry name" value="HETEROKARYON INCOMPATIBILITY DOMAIN-CONTAINING PROTEIN"/>
    <property type="match status" value="1"/>
</dbReference>